<evidence type="ECO:0000256" key="1">
    <source>
        <dbReference type="SAM" id="MobiDB-lite"/>
    </source>
</evidence>
<dbReference type="RefSeq" id="WP_188689275.1">
    <property type="nucleotide sequence ID" value="NZ_BMLY01000001.1"/>
</dbReference>
<proteinExistence type="predicted"/>
<evidence type="ECO:0008006" key="5">
    <source>
        <dbReference type="Google" id="ProtNLM"/>
    </source>
</evidence>
<reference evidence="4" key="1">
    <citation type="journal article" date="2019" name="Int. J. Syst. Evol. Microbiol.">
        <title>The Global Catalogue of Microorganisms (GCM) 10K type strain sequencing project: providing services to taxonomists for standard genome sequencing and annotation.</title>
        <authorList>
            <consortium name="The Broad Institute Genomics Platform"/>
            <consortium name="The Broad Institute Genome Sequencing Center for Infectious Disease"/>
            <person name="Wu L."/>
            <person name="Ma J."/>
        </authorList>
    </citation>
    <scope>NUCLEOTIDE SEQUENCE [LARGE SCALE GENOMIC DNA]</scope>
    <source>
        <strain evidence="4">CGMCC 1.8860</strain>
    </source>
</reference>
<feature type="chain" id="PRO_5046612948" description="Transferrin-binding protein B C-lobe/N-lobe beta barrel domain-containing protein" evidence="2">
    <location>
        <begin position="23"/>
        <end position="326"/>
    </location>
</feature>
<evidence type="ECO:0000256" key="2">
    <source>
        <dbReference type="SAM" id="SignalP"/>
    </source>
</evidence>
<keyword evidence="2" id="KW-0732">Signal</keyword>
<feature type="signal peptide" evidence="2">
    <location>
        <begin position="1"/>
        <end position="22"/>
    </location>
</feature>
<name>A0ABQ2PIH6_9NEIS</name>
<organism evidence="3 4">
    <name type="scientific">Silvimonas amylolytica</name>
    <dbReference type="NCBI Taxonomy" id="449663"/>
    <lineage>
        <taxon>Bacteria</taxon>
        <taxon>Pseudomonadati</taxon>
        <taxon>Pseudomonadota</taxon>
        <taxon>Betaproteobacteria</taxon>
        <taxon>Neisseriales</taxon>
        <taxon>Chitinibacteraceae</taxon>
        <taxon>Silvimonas</taxon>
    </lineage>
</organism>
<evidence type="ECO:0000313" key="4">
    <source>
        <dbReference type="Proteomes" id="UP000621859"/>
    </source>
</evidence>
<evidence type="ECO:0000313" key="3">
    <source>
        <dbReference type="EMBL" id="GGP25035.1"/>
    </source>
</evidence>
<keyword evidence="4" id="KW-1185">Reference proteome</keyword>
<sequence>MQSKKQTALMTLAPLASLLLLAACGGGGGGDSSTTSAPTPTPTPAPQTRAAGGLGIAEVNMGGSGSNPYGYVYGSLGSGASSNVSLDANNNISVIGSLPGSSTQYYKWTSPVALGNTSGISAGKINLTVASQNKSFWIIDSNTLKSVQHVYWTNIDDDQIQGQALVGLFDANWTTLGLPATGTTTYSGHAIETIISRNYDAGYAVIGHDRAVYVVDATATLDNATGAVTVSFGNNPVVLTASTSAPAPTASQLSSQVVLTSTGSSGSTTGLSLGSGTWQGSGYGGFYGGTGDEFAGLVFGQLPVASVTAAGWYPVQNLISFAFKKQ</sequence>
<gene>
    <name evidence="3" type="ORF">GCM10010971_08540</name>
</gene>
<protein>
    <recommendedName>
        <fullName evidence="5">Transferrin-binding protein B C-lobe/N-lobe beta barrel domain-containing protein</fullName>
    </recommendedName>
</protein>
<dbReference type="PROSITE" id="PS51257">
    <property type="entry name" value="PROKAR_LIPOPROTEIN"/>
    <property type="match status" value="1"/>
</dbReference>
<accession>A0ABQ2PIH6</accession>
<dbReference type="Proteomes" id="UP000621859">
    <property type="component" value="Unassembled WGS sequence"/>
</dbReference>
<comment type="caution">
    <text evidence="3">The sequence shown here is derived from an EMBL/GenBank/DDBJ whole genome shotgun (WGS) entry which is preliminary data.</text>
</comment>
<feature type="region of interest" description="Disordered" evidence="1">
    <location>
        <begin position="29"/>
        <end position="50"/>
    </location>
</feature>
<dbReference type="EMBL" id="BMLY01000001">
    <property type="protein sequence ID" value="GGP25035.1"/>
    <property type="molecule type" value="Genomic_DNA"/>
</dbReference>